<evidence type="ECO:0000313" key="3">
    <source>
        <dbReference type="Proteomes" id="UP000523087"/>
    </source>
</evidence>
<sequence>MYNPLTYSKGNIAEYDNYSFATFKKPMVMQVVKWDNGGKQSFYNYVTDEREIKNLLEQFDNANKLEDYNSERYLAEIPFDERGAEYNIIFRQVERWDENNVARGRILILLFMRVMMFLKSLVFIFMN</sequence>
<keyword evidence="1" id="KW-0472">Membrane</keyword>
<proteinExistence type="predicted"/>
<keyword evidence="1" id="KW-1133">Transmembrane helix</keyword>
<evidence type="ECO:0000313" key="2">
    <source>
        <dbReference type="EMBL" id="MBA2876800.1"/>
    </source>
</evidence>
<keyword evidence="1" id="KW-0812">Transmembrane</keyword>
<keyword evidence="3" id="KW-1185">Reference proteome</keyword>
<organism evidence="2 3">
    <name type="scientific">Thermaerobacillus caldiproteolyticus</name>
    <dbReference type="NCBI Taxonomy" id="247480"/>
    <lineage>
        <taxon>Bacteria</taxon>
        <taxon>Bacillati</taxon>
        <taxon>Bacillota</taxon>
        <taxon>Bacilli</taxon>
        <taxon>Bacillales</taxon>
        <taxon>Anoxybacillaceae</taxon>
        <taxon>Thermaerobacillus</taxon>
    </lineage>
</organism>
<dbReference type="EMBL" id="JACDUT010000018">
    <property type="protein sequence ID" value="MBA2876800.1"/>
    <property type="molecule type" value="Genomic_DNA"/>
</dbReference>
<protein>
    <submittedName>
        <fullName evidence="2">Uncharacterized protein</fullName>
    </submittedName>
</protein>
<gene>
    <name evidence="2" type="ORF">HNR31_003622</name>
</gene>
<feature type="transmembrane region" description="Helical" evidence="1">
    <location>
        <begin position="106"/>
        <end position="126"/>
    </location>
</feature>
<dbReference type="Proteomes" id="UP000523087">
    <property type="component" value="Unassembled WGS sequence"/>
</dbReference>
<accession>A0A7V9Z9Z3</accession>
<reference evidence="2 3" key="1">
    <citation type="submission" date="2020-07" db="EMBL/GenBank/DDBJ databases">
        <title>Genomic Encyclopedia of Type Strains, Phase IV (KMG-IV): sequencing the most valuable type-strain genomes for metagenomic binning, comparative biology and taxonomic classification.</title>
        <authorList>
            <person name="Goeker M."/>
        </authorList>
    </citation>
    <scope>NUCLEOTIDE SEQUENCE [LARGE SCALE GENOMIC DNA]</scope>
    <source>
        <strain evidence="2 3">DSM 15730</strain>
    </source>
</reference>
<name>A0A7V9Z9Z3_9BACL</name>
<dbReference type="RefSeq" id="WP_181557465.1">
    <property type="nucleotide sequence ID" value="NZ_JACDUT010000018.1"/>
</dbReference>
<evidence type="ECO:0000256" key="1">
    <source>
        <dbReference type="SAM" id="Phobius"/>
    </source>
</evidence>
<comment type="caution">
    <text evidence="2">The sequence shown here is derived from an EMBL/GenBank/DDBJ whole genome shotgun (WGS) entry which is preliminary data.</text>
</comment>
<dbReference type="AlphaFoldDB" id="A0A7V9Z9Z3"/>